<evidence type="ECO:0000256" key="1">
    <source>
        <dbReference type="ARBA" id="ARBA00004613"/>
    </source>
</evidence>
<dbReference type="InterPro" id="IPR001343">
    <property type="entry name" value="Hemolysn_Ca-bd"/>
</dbReference>
<dbReference type="RefSeq" id="WP_326297290.1">
    <property type="nucleotide sequence ID" value="NZ_JAYLLH010000011.1"/>
</dbReference>
<protein>
    <submittedName>
        <fullName evidence="4">DUF4214 domain-containing protein</fullName>
    </submittedName>
</protein>
<accession>A0ABU6HGT3</accession>
<comment type="subcellular location">
    <subcellularLocation>
        <location evidence="1">Secreted</location>
    </subcellularLocation>
</comment>
<gene>
    <name evidence="4" type="ORF">VK792_09770</name>
</gene>
<dbReference type="Gene3D" id="2.150.10.10">
    <property type="entry name" value="Serralysin-like metalloprotease, C-terminal"/>
    <property type="match status" value="1"/>
</dbReference>
<dbReference type="InterPro" id="IPR050557">
    <property type="entry name" value="RTX_toxin/Mannuronan_C5-epim"/>
</dbReference>
<dbReference type="PROSITE" id="PS00330">
    <property type="entry name" value="HEMOLYSIN_CALCIUM"/>
    <property type="match status" value="1"/>
</dbReference>
<dbReference type="InterPro" id="IPR025282">
    <property type="entry name" value="DUF4214"/>
</dbReference>
<evidence type="ECO:0000313" key="5">
    <source>
        <dbReference type="Proteomes" id="UP001348149"/>
    </source>
</evidence>
<dbReference type="InterPro" id="IPR011049">
    <property type="entry name" value="Serralysin-like_metalloprot_C"/>
</dbReference>
<dbReference type="Pfam" id="PF13946">
    <property type="entry name" value="DUF4214"/>
    <property type="match status" value="1"/>
</dbReference>
<dbReference type="Pfam" id="PF00353">
    <property type="entry name" value="HemolysinCabind"/>
    <property type="match status" value="5"/>
</dbReference>
<reference evidence="4 5" key="1">
    <citation type="submission" date="2024-01" db="EMBL/GenBank/DDBJ databases">
        <title>Mesobacterium rodlantinim sp. nov., isolated from shallow sea hydrothermal systems off Kueishantao Island.</title>
        <authorList>
            <person name="Su Z."/>
            <person name="Tang K."/>
        </authorList>
    </citation>
    <scope>NUCLEOTIDE SEQUENCE [LARGE SCALE GENOMIC DNA]</scope>
    <source>
        <strain evidence="4 5">TK19101</strain>
    </source>
</reference>
<feature type="domain" description="DUF4214" evidence="3">
    <location>
        <begin position="478"/>
        <end position="545"/>
    </location>
</feature>
<dbReference type="Gene3D" id="1.10.3130.20">
    <property type="entry name" value="Phycobilisome linker domain"/>
    <property type="match status" value="1"/>
</dbReference>
<sequence length="652" mass="67376">MAHLASSYTSYENFLSRADAFWTVDFKALNSSGVNATAIVAMETEEDGSSYLNVAIAGTGLTPSQTHAQHVHGLFDTDGAPIDSMSPTLADDADRDGMVEVLEGLGRYGDVLLPLVSPAGGAMPVADENGMLSFVQSYDLNDETSFFSPVSKTDYTADDLMPLTLREIVLHGVDVPDGIGSGTSGEVDGGENGFIGILPAAAGEIEAATYADALNLLTSQRTLASTSKMLGDGNDMYDAGLGDDVIYGQAGNDSINGGADNDTLTGDAGRDVLYGADGDDAIMAGTTDQNQTDAADAGASGALQLGDYDNGYAGGAGDDMIHGGDGDDIITGDDDSRVSDAIGTMFDVNADGSDTIYGGAGNDEIHTGTWADGDQGLNNASTGMMNDRASGGMGNDILRGAGGDDTLFGDRGADNIGGAGGNDMIYGDFQNDSSLELDTGKIFRLYQTAFDRDPDAGGLSLWVENFATGALSQIGVAGGFVGSAEFYATYGGTTNTEYVTALYQNALDRDPDAPGLADWTARLDAGATRAEVLIGFAQSTEFSAKSDSDLNAWVMAQGTHDVLMGNDGDNTLSGGVFSDRFVFSTDAGSSNTVTDLESWDVLDFTAFGYDSASDVLGNMTEQNGAVVFMDMDVTVTLNQTGLADLDGGMFMV</sequence>
<dbReference type="PANTHER" id="PTHR38340">
    <property type="entry name" value="S-LAYER PROTEIN"/>
    <property type="match status" value="1"/>
</dbReference>
<dbReference type="Proteomes" id="UP001348149">
    <property type="component" value="Unassembled WGS sequence"/>
</dbReference>
<name>A0ABU6HGT3_9RHOB</name>
<evidence type="ECO:0000259" key="3">
    <source>
        <dbReference type="Pfam" id="PF13946"/>
    </source>
</evidence>
<dbReference type="PRINTS" id="PR00313">
    <property type="entry name" value="CABNDNGRPT"/>
</dbReference>
<dbReference type="InterPro" id="IPR038255">
    <property type="entry name" value="PBS_linker_sf"/>
</dbReference>
<evidence type="ECO:0000256" key="2">
    <source>
        <dbReference type="ARBA" id="ARBA00022525"/>
    </source>
</evidence>
<dbReference type="SUPFAM" id="SSF51120">
    <property type="entry name" value="beta-Roll"/>
    <property type="match status" value="3"/>
</dbReference>
<evidence type="ECO:0000313" key="4">
    <source>
        <dbReference type="EMBL" id="MEC3861571.1"/>
    </source>
</evidence>
<dbReference type="EMBL" id="JAYLLH010000011">
    <property type="protein sequence ID" value="MEC3861571.1"/>
    <property type="molecule type" value="Genomic_DNA"/>
</dbReference>
<keyword evidence="2" id="KW-0964">Secreted</keyword>
<keyword evidence="5" id="KW-1185">Reference proteome</keyword>
<comment type="caution">
    <text evidence="4">The sequence shown here is derived from an EMBL/GenBank/DDBJ whole genome shotgun (WGS) entry which is preliminary data.</text>
</comment>
<dbReference type="InterPro" id="IPR018511">
    <property type="entry name" value="Hemolysin-typ_Ca-bd_CS"/>
</dbReference>
<proteinExistence type="predicted"/>
<dbReference type="PANTHER" id="PTHR38340:SF1">
    <property type="entry name" value="S-LAYER PROTEIN"/>
    <property type="match status" value="1"/>
</dbReference>
<organism evidence="4 5">
    <name type="scientific">Mesobacterium hydrothermale</name>
    <dbReference type="NCBI Taxonomy" id="3111907"/>
    <lineage>
        <taxon>Bacteria</taxon>
        <taxon>Pseudomonadati</taxon>
        <taxon>Pseudomonadota</taxon>
        <taxon>Alphaproteobacteria</taxon>
        <taxon>Rhodobacterales</taxon>
        <taxon>Roseobacteraceae</taxon>
        <taxon>Mesobacterium</taxon>
    </lineage>
</organism>